<dbReference type="InterPro" id="IPR004089">
    <property type="entry name" value="MCPsignal_dom"/>
</dbReference>
<dbReference type="CDD" id="cd11386">
    <property type="entry name" value="MCP_signal"/>
    <property type="match status" value="1"/>
</dbReference>
<evidence type="ECO:0000259" key="11">
    <source>
        <dbReference type="PROSITE" id="PS50885"/>
    </source>
</evidence>
<gene>
    <name evidence="12" type="ORF">AB4566_16810</name>
</gene>
<evidence type="ECO:0000256" key="4">
    <source>
        <dbReference type="ARBA" id="ARBA00023136"/>
    </source>
</evidence>
<dbReference type="EMBL" id="JBFRUW010000061">
    <property type="protein sequence ID" value="MFA0569936.1"/>
    <property type="molecule type" value="Genomic_DNA"/>
</dbReference>
<keyword evidence="5 7" id="KW-0807">Transducer</keyword>
<organism evidence="12 13">
    <name type="scientific">Vibrio gallaecicus</name>
    <dbReference type="NCBI Taxonomy" id="552386"/>
    <lineage>
        <taxon>Bacteria</taxon>
        <taxon>Pseudomonadati</taxon>
        <taxon>Pseudomonadota</taxon>
        <taxon>Gammaproteobacteria</taxon>
        <taxon>Vibrionales</taxon>
        <taxon>Vibrionaceae</taxon>
        <taxon>Vibrio</taxon>
    </lineage>
</organism>
<evidence type="ECO:0000256" key="6">
    <source>
        <dbReference type="ARBA" id="ARBA00029447"/>
    </source>
</evidence>
<dbReference type="InterPro" id="IPR003660">
    <property type="entry name" value="HAMP_dom"/>
</dbReference>
<evidence type="ECO:0000256" key="8">
    <source>
        <dbReference type="SAM" id="MobiDB-lite"/>
    </source>
</evidence>
<dbReference type="SUPFAM" id="SSF58104">
    <property type="entry name" value="Methyl-accepting chemotaxis protein (MCP) signaling domain"/>
    <property type="match status" value="1"/>
</dbReference>
<feature type="domain" description="HAMP" evidence="11">
    <location>
        <begin position="214"/>
        <end position="268"/>
    </location>
</feature>
<comment type="caution">
    <text evidence="12">The sequence shown here is derived from an EMBL/GenBank/DDBJ whole genome shotgun (WGS) entry which is preliminary data.</text>
</comment>
<keyword evidence="3 9" id="KW-1133">Transmembrane helix</keyword>
<name>A0ABV4NFL3_9VIBR</name>
<dbReference type="PROSITE" id="PS50111">
    <property type="entry name" value="CHEMOTAXIS_TRANSDUC_2"/>
    <property type="match status" value="1"/>
</dbReference>
<evidence type="ECO:0000313" key="12">
    <source>
        <dbReference type="EMBL" id="MFA0569936.1"/>
    </source>
</evidence>
<dbReference type="RefSeq" id="WP_372267257.1">
    <property type="nucleotide sequence ID" value="NZ_JBFRUW010000061.1"/>
</dbReference>
<protein>
    <submittedName>
        <fullName evidence="12">Methyl-accepting chemotaxis protein</fullName>
    </submittedName>
</protein>
<evidence type="ECO:0000256" key="1">
    <source>
        <dbReference type="ARBA" id="ARBA00004141"/>
    </source>
</evidence>
<dbReference type="Pfam" id="PF00015">
    <property type="entry name" value="MCPsignal"/>
    <property type="match status" value="1"/>
</dbReference>
<evidence type="ECO:0000256" key="2">
    <source>
        <dbReference type="ARBA" id="ARBA00022692"/>
    </source>
</evidence>
<dbReference type="PANTHER" id="PTHR32089:SF119">
    <property type="entry name" value="METHYL-ACCEPTING CHEMOTAXIS PROTEIN CTPL"/>
    <property type="match status" value="1"/>
</dbReference>
<evidence type="ECO:0000256" key="3">
    <source>
        <dbReference type="ARBA" id="ARBA00022989"/>
    </source>
</evidence>
<reference evidence="12 13" key="1">
    <citation type="journal article" date="2024" name="ISME J.">
        <title>Tailless and filamentous prophages are predominant in marine Vibrio.</title>
        <authorList>
            <person name="Steensen K."/>
            <person name="Seneca J."/>
            <person name="Bartlau N."/>
            <person name="Yu X.A."/>
            <person name="Hussain F.A."/>
            <person name="Polz M.F."/>
        </authorList>
    </citation>
    <scope>NUCLEOTIDE SEQUENCE [LARGE SCALE GENOMIC DNA]</scope>
    <source>
        <strain evidence="12 13">10N.222.51.A1</strain>
    </source>
</reference>
<evidence type="ECO:0000313" key="13">
    <source>
        <dbReference type="Proteomes" id="UP001570417"/>
    </source>
</evidence>
<comment type="similarity">
    <text evidence="6">Belongs to the methyl-accepting chemotaxis (MCP) protein family.</text>
</comment>
<dbReference type="PROSITE" id="PS50885">
    <property type="entry name" value="HAMP"/>
    <property type="match status" value="1"/>
</dbReference>
<accession>A0ABV4NFL3</accession>
<proteinExistence type="inferred from homology"/>
<evidence type="ECO:0000256" key="5">
    <source>
        <dbReference type="ARBA" id="ARBA00023224"/>
    </source>
</evidence>
<sequence length="545" mass="59105">MNINNISIKSKIAIPLIVIVVLFFMVTVLNVVKSNEQAAINHELNNVVQPVLENIEDGYRDIYQVIAAAQGLLLADDDAAIAYQQHEFKDNAYKIVPRFESVQQLYDAGVLNSSSRGELTRLVKSMRNWVSLHEPMFNNPQNAHAYNESQSHAIDKEFTTIREQLISIRGLIETKQIALRKQADDSIQSSKLTLEIGIGVAFFAAVFAMWSSNRFIIKPIQNVEKAMNEIASGDGDLSQRMTVEGTDEIGRLSGAFNEFVSKIHITVEQVIFASNAVRAEMENIKSLTQSVAEFSANQQQESEVVAAAVHEMQVTSETVSNNANDAATASNSANSEVESANNTLGSTVTSIEQLATDIDHASSVVHELDSDVKNIASILGVIKGIAEQTNLLALNAAIEAARAGEQGRGFAVVADEVRALASKTQESTGEIESMIERLEAGAKQAVGVMNESKQSSEKTIEQAETAASSLSEIRSSIGLMNEMNTQIATAASQQSNVSEDVNQNVQRIAESTMHMVEMASSAENACMALAEQCESLDSLVSQFEV</sequence>
<keyword evidence="2 9" id="KW-0812">Transmembrane</keyword>
<comment type="subcellular location">
    <subcellularLocation>
        <location evidence="1">Membrane</location>
        <topology evidence="1">Multi-pass membrane protein</topology>
    </subcellularLocation>
</comment>
<evidence type="ECO:0000256" key="9">
    <source>
        <dbReference type="SAM" id="Phobius"/>
    </source>
</evidence>
<evidence type="ECO:0000259" key="10">
    <source>
        <dbReference type="PROSITE" id="PS50111"/>
    </source>
</evidence>
<dbReference type="Proteomes" id="UP001570417">
    <property type="component" value="Unassembled WGS sequence"/>
</dbReference>
<dbReference type="SMART" id="SM00304">
    <property type="entry name" value="HAMP"/>
    <property type="match status" value="2"/>
</dbReference>
<keyword evidence="4 9" id="KW-0472">Membrane</keyword>
<feature type="transmembrane region" description="Helical" evidence="9">
    <location>
        <begin position="12"/>
        <end position="32"/>
    </location>
</feature>
<dbReference type="PANTHER" id="PTHR32089">
    <property type="entry name" value="METHYL-ACCEPTING CHEMOTAXIS PROTEIN MCPB"/>
    <property type="match status" value="1"/>
</dbReference>
<evidence type="ECO:0000256" key="7">
    <source>
        <dbReference type="PROSITE-ProRule" id="PRU00284"/>
    </source>
</evidence>
<keyword evidence="13" id="KW-1185">Reference proteome</keyword>
<feature type="domain" description="Methyl-accepting transducer" evidence="10">
    <location>
        <begin position="273"/>
        <end position="509"/>
    </location>
</feature>
<feature type="region of interest" description="Disordered" evidence="8">
    <location>
        <begin position="318"/>
        <end position="341"/>
    </location>
</feature>
<dbReference type="Gene3D" id="6.10.340.10">
    <property type="match status" value="1"/>
</dbReference>
<dbReference type="CDD" id="cd06225">
    <property type="entry name" value="HAMP"/>
    <property type="match status" value="1"/>
</dbReference>
<dbReference type="SMART" id="SM00283">
    <property type="entry name" value="MA"/>
    <property type="match status" value="1"/>
</dbReference>
<dbReference type="Pfam" id="PF00672">
    <property type="entry name" value="HAMP"/>
    <property type="match status" value="1"/>
</dbReference>
<dbReference type="Gene3D" id="1.10.287.950">
    <property type="entry name" value="Methyl-accepting chemotaxis protein"/>
    <property type="match status" value="1"/>
</dbReference>